<keyword evidence="3" id="KW-1185">Reference proteome</keyword>
<feature type="compositionally biased region" description="Acidic residues" evidence="1">
    <location>
        <begin position="598"/>
        <end position="607"/>
    </location>
</feature>
<reference evidence="2 3" key="1">
    <citation type="submission" date="2015-09" db="EMBL/GenBank/DDBJ databases">
        <title>Host preference determinants of Valsa canker pathogens revealed by comparative genomics.</title>
        <authorList>
            <person name="Yin Z."/>
            <person name="Huang L."/>
        </authorList>
    </citation>
    <scope>NUCLEOTIDE SEQUENCE [LARGE SCALE GENOMIC DNA]</scope>
    <source>
        <strain evidence="2 3">SXYLt</strain>
    </source>
</reference>
<feature type="region of interest" description="Disordered" evidence="1">
    <location>
        <begin position="317"/>
        <end position="345"/>
    </location>
</feature>
<dbReference type="EMBL" id="LKEB01000003">
    <property type="protein sequence ID" value="ROW17255.1"/>
    <property type="molecule type" value="Genomic_DNA"/>
</dbReference>
<protein>
    <submittedName>
        <fullName evidence="2">Uncharacterized protein</fullName>
    </submittedName>
</protein>
<dbReference type="Proteomes" id="UP000285146">
    <property type="component" value="Unassembled WGS sequence"/>
</dbReference>
<feature type="compositionally biased region" description="Polar residues" evidence="1">
    <location>
        <begin position="572"/>
        <end position="582"/>
    </location>
</feature>
<organism evidence="2 3">
    <name type="scientific">Cytospora leucostoma</name>
    <dbReference type="NCBI Taxonomy" id="1230097"/>
    <lineage>
        <taxon>Eukaryota</taxon>
        <taxon>Fungi</taxon>
        <taxon>Dikarya</taxon>
        <taxon>Ascomycota</taxon>
        <taxon>Pezizomycotina</taxon>
        <taxon>Sordariomycetes</taxon>
        <taxon>Sordariomycetidae</taxon>
        <taxon>Diaporthales</taxon>
        <taxon>Cytosporaceae</taxon>
        <taxon>Cytospora</taxon>
    </lineage>
</organism>
<feature type="compositionally biased region" description="Polar residues" evidence="1">
    <location>
        <begin position="336"/>
        <end position="345"/>
    </location>
</feature>
<evidence type="ECO:0000313" key="3">
    <source>
        <dbReference type="Proteomes" id="UP000285146"/>
    </source>
</evidence>
<dbReference type="OrthoDB" id="4395072at2759"/>
<sequence length="607" mass="66739">MCASPMMWTTASVAASKTINTASGSTVDASQGGTTPSTSADPRSAAPMTIHSTPRSATDAPPNGAILLNIWDPRVHLISRMKRLYRADPEVRPSGHVDHSWNGYISHSVNQDMDAARKRIRDKSSGKPTKETQFMPDLLMTGIAQMGAKRVLLTPCVWFFCGSLWCKRIVKSAARDLKWLDLYGIHECRFQVGGAVLAAYEDEAKELRHWGPQLKHEHGIQLFDDQYKGYLHIEDSKESAIGLSCCSTVTQNDTIISQKLAIVAGVVDVETLSHTIRLGFTTGHNLAEACIDKLQEDIFEKDRGTIPTQEHCVDVYDGADGDSDAESGVDSDEYSDNCSFTDENATSVPNRDIEIQATKWLDVSQNASGTFAGFDFGYYPNSRPPSPARSQLLSETDLAVFELPVAHGDYNTYRNPYGVLINITSHITYDELGSDEVFIINALEVVTEAYPLPGPMYFNIRGRPLRTVRLKCKYPLDIGSSGSCVVRGGAMCGMLMAVFPGTQYALMIPWEQIVCGIRSIIPNVSAVQHASRPLHSDPVISDDNFQRAPVNDTAPSTVGFRYPYWNQDFASTSGRDTPAVQQEDSEVSDFDWAPPDPLLEDSDISDS</sequence>
<name>A0A423XLA4_9PEZI</name>
<comment type="caution">
    <text evidence="2">The sequence shown here is derived from an EMBL/GenBank/DDBJ whole genome shotgun (WGS) entry which is preliminary data.</text>
</comment>
<dbReference type="AlphaFoldDB" id="A0A423XLA4"/>
<feature type="region of interest" description="Disordered" evidence="1">
    <location>
        <begin position="23"/>
        <end position="63"/>
    </location>
</feature>
<evidence type="ECO:0000313" key="2">
    <source>
        <dbReference type="EMBL" id="ROW17255.1"/>
    </source>
</evidence>
<evidence type="ECO:0000256" key="1">
    <source>
        <dbReference type="SAM" id="MobiDB-lite"/>
    </source>
</evidence>
<dbReference type="STRING" id="1230097.A0A423XLA4"/>
<accession>A0A423XLA4</accession>
<feature type="compositionally biased region" description="Polar residues" evidence="1">
    <location>
        <begin position="23"/>
        <end position="41"/>
    </location>
</feature>
<feature type="region of interest" description="Disordered" evidence="1">
    <location>
        <begin position="572"/>
        <end position="607"/>
    </location>
</feature>
<feature type="compositionally biased region" description="Acidic residues" evidence="1">
    <location>
        <begin position="317"/>
        <end position="335"/>
    </location>
</feature>
<proteinExistence type="predicted"/>
<dbReference type="InParanoid" id="A0A423XLA4"/>
<gene>
    <name evidence="2" type="ORF">VPNG_01008</name>
</gene>